<evidence type="ECO:0000313" key="9">
    <source>
        <dbReference type="EMBL" id="KAK6506929.1"/>
    </source>
</evidence>
<dbReference type="InterPro" id="IPR007599">
    <property type="entry name" value="DER1"/>
</dbReference>
<dbReference type="InterPro" id="IPR035952">
    <property type="entry name" value="Rhomboid-like_sf"/>
</dbReference>
<accession>A0AAV9WDJ5</accession>
<protein>
    <recommendedName>
        <fullName evidence="7">Derlin</fullName>
    </recommendedName>
</protein>
<keyword evidence="4 7" id="KW-0256">Endoplasmic reticulum</keyword>
<dbReference type="SUPFAM" id="SSF144091">
    <property type="entry name" value="Rhomboid-like"/>
    <property type="match status" value="1"/>
</dbReference>
<comment type="caution">
    <text evidence="9">The sequence shown here is derived from an EMBL/GenBank/DDBJ whole genome shotgun (WGS) entry which is preliminary data.</text>
</comment>
<feature type="transmembrane region" description="Helical" evidence="7">
    <location>
        <begin position="59"/>
        <end position="80"/>
    </location>
</feature>
<proteinExistence type="inferred from homology"/>
<keyword evidence="3 7" id="KW-0812">Transmembrane</keyword>
<dbReference type="GO" id="GO:0006950">
    <property type="term" value="P:response to stress"/>
    <property type="evidence" value="ECO:0007669"/>
    <property type="project" value="UniProtKB-ARBA"/>
</dbReference>
<dbReference type="AlphaFoldDB" id="A0AAV9WDJ5"/>
<evidence type="ECO:0000256" key="8">
    <source>
        <dbReference type="SAM" id="MobiDB-lite"/>
    </source>
</evidence>
<feature type="transmembrane region" description="Helical" evidence="7">
    <location>
        <begin position="145"/>
        <end position="167"/>
    </location>
</feature>
<organism evidence="9 10">
    <name type="scientific">Arthrobotrys musiformis</name>
    <dbReference type="NCBI Taxonomy" id="47236"/>
    <lineage>
        <taxon>Eukaryota</taxon>
        <taxon>Fungi</taxon>
        <taxon>Dikarya</taxon>
        <taxon>Ascomycota</taxon>
        <taxon>Pezizomycotina</taxon>
        <taxon>Orbiliomycetes</taxon>
        <taxon>Orbiliales</taxon>
        <taxon>Orbiliaceae</taxon>
        <taxon>Arthrobotrys</taxon>
    </lineage>
</organism>
<comment type="function">
    <text evidence="7">May be involved in the degradation of misfolded endoplasmic reticulum (ER) luminal proteins.</text>
</comment>
<keyword evidence="5 7" id="KW-1133">Transmembrane helix</keyword>
<dbReference type="Proteomes" id="UP001370758">
    <property type="component" value="Unassembled WGS sequence"/>
</dbReference>
<dbReference type="EMBL" id="JAVHJL010000003">
    <property type="protein sequence ID" value="KAK6506929.1"/>
    <property type="molecule type" value="Genomic_DNA"/>
</dbReference>
<comment type="subcellular location">
    <subcellularLocation>
        <location evidence="1 7">Endoplasmic reticulum membrane</location>
        <topology evidence="1 7">Multi-pass membrane protein</topology>
    </subcellularLocation>
</comment>
<comment type="similarity">
    <text evidence="2 7">Belongs to the derlin family.</text>
</comment>
<feature type="region of interest" description="Disordered" evidence="8">
    <location>
        <begin position="220"/>
        <end position="285"/>
    </location>
</feature>
<evidence type="ECO:0000256" key="1">
    <source>
        <dbReference type="ARBA" id="ARBA00004477"/>
    </source>
</evidence>
<evidence type="ECO:0000256" key="5">
    <source>
        <dbReference type="ARBA" id="ARBA00022989"/>
    </source>
</evidence>
<sequence length="285" mass="30680">MANVGDAVANVLGATPPVTRFYAGVTLITSLAVHVFQLVSPYKIIWHPLFITSRMPPQLWRIFTSFFLTAPGLGILFDTYTIYKYGVDLEGIHFNTSGDFLWYLLFNGIVILLANTFLFGGMAFAQALGIALAYSWGQRNRGRSINFFFITIKAQWLPYAIAGVTAIQSPESALILASGIVSSHAYEFLTVIWPRFGGGSNLLPTPSFLKWSFEGGPGTRTGGAGGVRAYGTGFDPRSRDAGPAPARAQGMFGGGDSGRATGSNARQPTNAAWRNRGAGHRLGTE</sequence>
<reference evidence="9 10" key="1">
    <citation type="submission" date="2023-08" db="EMBL/GenBank/DDBJ databases">
        <authorList>
            <person name="Palmer J.M."/>
        </authorList>
    </citation>
    <scope>NUCLEOTIDE SEQUENCE [LARGE SCALE GENOMIC DNA]</scope>
    <source>
        <strain evidence="9 10">TWF481</strain>
    </source>
</reference>
<evidence type="ECO:0000256" key="3">
    <source>
        <dbReference type="ARBA" id="ARBA00022692"/>
    </source>
</evidence>
<evidence type="ECO:0000256" key="6">
    <source>
        <dbReference type="ARBA" id="ARBA00023136"/>
    </source>
</evidence>
<feature type="compositionally biased region" description="Polar residues" evidence="8">
    <location>
        <begin position="260"/>
        <end position="272"/>
    </location>
</feature>
<gene>
    <name evidence="9" type="ORF">TWF481_005388</name>
</gene>
<feature type="transmembrane region" description="Helical" evidence="7">
    <location>
        <begin position="20"/>
        <end position="39"/>
    </location>
</feature>
<keyword evidence="6 7" id="KW-0472">Membrane</keyword>
<dbReference type="PANTHER" id="PTHR11009">
    <property type="entry name" value="DER1-LIKE PROTEIN, DERLIN"/>
    <property type="match status" value="1"/>
</dbReference>
<evidence type="ECO:0000313" key="10">
    <source>
        <dbReference type="Proteomes" id="UP001370758"/>
    </source>
</evidence>
<evidence type="ECO:0000256" key="2">
    <source>
        <dbReference type="ARBA" id="ARBA00008917"/>
    </source>
</evidence>
<evidence type="ECO:0000256" key="4">
    <source>
        <dbReference type="ARBA" id="ARBA00022824"/>
    </source>
</evidence>
<name>A0AAV9WDJ5_9PEZI</name>
<dbReference type="GO" id="GO:0005789">
    <property type="term" value="C:endoplasmic reticulum membrane"/>
    <property type="evidence" value="ECO:0007669"/>
    <property type="project" value="UniProtKB-SubCell"/>
</dbReference>
<feature type="transmembrane region" description="Helical" evidence="7">
    <location>
        <begin position="100"/>
        <end position="133"/>
    </location>
</feature>
<evidence type="ECO:0000256" key="7">
    <source>
        <dbReference type="RuleBase" id="RU363059"/>
    </source>
</evidence>
<keyword evidence="10" id="KW-1185">Reference proteome</keyword>
<dbReference type="Pfam" id="PF04511">
    <property type="entry name" value="DER1"/>
    <property type="match status" value="1"/>
</dbReference>